<accession>A0A6N7Z8X9</accession>
<dbReference type="OrthoDB" id="3292498at2"/>
<dbReference type="PIRSF" id="PIRSF021513">
    <property type="entry name" value="GrhN_RubW_prd"/>
    <property type="match status" value="1"/>
</dbReference>
<dbReference type="InterPro" id="IPR012349">
    <property type="entry name" value="Split_barrel_FMN-bd"/>
</dbReference>
<dbReference type="AlphaFoldDB" id="A0A6N7Z8X9"/>
<dbReference type="RefSeq" id="WP_154759499.1">
    <property type="nucleotide sequence ID" value="NZ_WMBA01000047.1"/>
</dbReference>
<dbReference type="Proteomes" id="UP000440096">
    <property type="component" value="Unassembled WGS sequence"/>
</dbReference>
<keyword evidence="2" id="KW-1185">Reference proteome</keyword>
<protein>
    <recommendedName>
        <fullName evidence="3">DUF385 domain-containing protein</fullName>
    </recommendedName>
</protein>
<dbReference type="InterPro" id="IPR016791">
    <property type="entry name" value="Polyketide_synth_GrhN/RubW_prd"/>
</dbReference>
<organism evidence="1 2">
    <name type="scientific">Amycolatopsis pithecellobii</name>
    <dbReference type="NCBI Taxonomy" id="664692"/>
    <lineage>
        <taxon>Bacteria</taxon>
        <taxon>Bacillati</taxon>
        <taxon>Actinomycetota</taxon>
        <taxon>Actinomycetes</taxon>
        <taxon>Pseudonocardiales</taxon>
        <taxon>Pseudonocardiaceae</taxon>
        <taxon>Amycolatopsis</taxon>
    </lineage>
</organism>
<dbReference type="Gene3D" id="2.30.110.10">
    <property type="entry name" value="Electron Transport, Fmn-binding Protein, Chain A"/>
    <property type="match status" value="1"/>
</dbReference>
<evidence type="ECO:0008006" key="3">
    <source>
        <dbReference type="Google" id="ProtNLM"/>
    </source>
</evidence>
<proteinExistence type="predicted"/>
<evidence type="ECO:0000313" key="1">
    <source>
        <dbReference type="EMBL" id="MTD57356.1"/>
    </source>
</evidence>
<name>A0A6N7Z8X9_9PSEU</name>
<evidence type="ECO:0000313" key="2">
    <source>
        <dbReference type="Proteomes" id="UP000440096"/>
    </source>
</evidence>
<comment type="caution">
    <text evidence="1">The sequence shown here is derived from an EMBL/GenBank/DDBJ whole genome shotgun (WGS) entry which is preliminary data.</text>
</comment>
<dbReference type="EMBL" id="WMBA01000047">
    <property type="protein sequence ID" value="MTD57356.1"/>
    <property type="molecule type" value="Genomic_DNA"/>
</dbReference>
<gene>
    <name evidence="1" type="ORF">GKO32_25785</name>
</gene>
<reference evidence="1 2" key="1">
    <citation type="submission" date="2019-11" db="EMBL/GenBank/DDBJ databases">
        <title>Draft genome of Amycolatopsis RM579.</title>
        <authorList>
            <person name="Duangmal K."/>
            <person name="Mingma R."/>
        </authorList>
    </citation>
    <scope>NUCLEOTIDE SEQUENCE [LARGE SCALE GENOMIC DNA]</scope>
    <source>
        <strain evidence="1 2">RM579</strain>
    </source>
</reference>
<sequence>MTAIEVSHPPAALIRLVNRVLVFALPTPLGGPARKAIMVLRFTGRKSGRRYAVPVTAHRADGTLMSLTGAPWRVNFRGGRDLDVVFEGRTTPMRGVLVEQARTVAEMYRQRIDELGPKQAQRLLGIKITVPHLPTVEELTSDVEREHLSIIWLKPRDAG</sequence>